<evidence type="ECO:0000256" key="19">
    <source>
        <dbReference type="ARBA" id="ARBA00072108"/>
    </source>
</evidence>
<dbReference type="GO" id="GO:0004355">
    <property type="term" value="F:glutamate synthase (NADPH) activity"/>
    <property type="evidence" value="ECO:0007669"/>
    <property type="project" value="UniProtKB-EC"/>
</dbReference>
<protein>
    <recommendedName>
        <fullName evidence="19">Glutamate synthase [NADPH] large chain</fullName>
        <ecNumber evidence="5">1.4.1.13</ecNumber>
    </recommendedName>
    <alternativeName>
        <fullName evidence="20">Glutamate synthase subunit alpha</fullName>
    </alternativeName>
</protein>
<evidence type="ECO:0000256" key="10">
    <source>
        <dbReference type="ARBA" id="ARBA00022827"/>
    </source>
</evidence>
<accession>A0A2A2AB23</accession>
<dbReference type="FunFam" id="3.20.20.70:FF:000031">
    <property type="entry name" value="Glutamate synthase 1 [NADH]"/>
    <property type="match status" value="1"/>
</dbReference>
<evidence type="ECO:0000313" key="24">
    <source>
        <dbReference type="Proteomes" id="UP000217999"/>
    </source>
</evidence>
<dbReference type="InterPro" id="IPR050711">
    <property type="entry name" value="ET-N_metabolism_enzyme"/>
</dbReference>
<feature type="compositionally biased region" description="Low complexity" evidence="21">
    <location>
        <begin position="1567"/>
        <end position="1583"/>
    </location>
</feature>
<evidence type="ECO:0000256" key="1">
    <source>
        <dbReference type="ARBA" id="ARBA00001917"/>
    </source>
</evidence>
<evidence type="ECO:0000256" key="16">
    <source>
        <dbReference type="ARBA" id="ARBA00023291"/>
    </source>
</evidence>
<keyword evidence="14" id="KW-0411">Iron-sulfur</keyword>
<evidence type="ECO:0000256" key="20">
    <source>
        <dbReference type="ARBA" id="ARBA00079921"/>
    </source>
</evidence>
<dbReference type="Pfam" id="PF01493">
    <property type="entry name" value="GXGXG"/>
    <property type="match status" value="1"/>
</dbReference>
<keyword evidence="9" id="KW-0479">Metal-binding</keyword>
<dbReference type="CDD" id="cd00713">
    <property type="entry name" value="GltS"/>
    <property type="match status" value="1"/>
</dbReference>
<evidence type="ECO:0000256" key="13">
    <source>
        <dbReference type="ARBA" id="ARBA00023004"/>
    </source>
</evidence>
<dbReference type="FunFam" id="3.60.20.10:FF:000001">
    <property type="entry name" value="Glutamate synthase, large subunit"/>
    <property type="match status" value="1"/>
</dbReference>
<dbReference type="Pfam" id="PF01645">
    <property type="entry name" value="Glu_synthase"/>
    <property type="match status" value="1"/>
</dbReference>
<dbReference type="PROSITE" id="PS51278">
    <property type="entry name" value="GATASE_TYPE_2"/>
    <property type="match status" value="1"/>
</dbReference>
<dbReference type="InterPro" id="IPR017932">
    <property type="entry name" value="GATase_2_dom"/>
</dbReference>
<keyword evidence="7" id="KW-0285">Flavoprotein</keyword>
<dbReference type="InterPro" id="IPR036485">
    <property type="entry name" value="Glu_synth_asu_C_sf"/>
</dbReference>
<dbReference type="InterPro" id="IPR013785">
    <property type="entry name" value="Aldolase_TIM"/>
</dbReference>
<comment type="pathway">
    <text evidence="17">Amino-acid biosynthesis; L-glutamate biosynthesis via GLT pathway; L-glutamate from 2-oxoglutarate and L-glutamine (NADP(+) route): step 1/1.</text>
</comment>
<evidence type="ECO:0000259" key="22">
    <source>
        <dbReference type="PROSITE" id="PS51278"/>
    </source>
</evidence>
<evidence type="ECO:0000256" key="14">
    <source>
        <dbReference type="ARBA" id="ARBA00023014"/>
    </source>
</evidence>
<evidence type="ECO:0000256" key="15">
    <source>
        <dbReference type="ARBA" id="ARBA00023164"/>
    </source>
</evidence>
<gene>
    <name evidence="23" type="ORF">CK620_00090</name>
</gene>
<evidence type="ECO:0000256" key="18">
    <source>
        <dbReference type="ARBA" id="ARBA00048151"/>
    </source>
</evidence>
<dbReference type="InterPro" id="IPR029055">
    <property type="entry name" value="Ntn_hydrolases_N"/>
</dbReference>
<evidence type="ECO:0000256" key="11">
    <source>
        <dbReference type="ARBA" id="ARBA00022962"/>
    </source>
</evidence>
<evidence type="ECO:0000256" key="6">
    <source>
        <dbReference type="ARBA" id="ARBA00022605"/>
    </source>
</evidence>
<dbReference type="GO" id="GO:0006537">
    <property type="term" value="P:glutamate biosynthetic process"/>
    <property type="evidence" value="ECO:0007669"/>
    <property type="project" value="UniProtKB-KW"/>
</dbReference>
<dbReference type="EC" id="1.4.1.13" evidence="5"/>
<sequence>MSQASEAQPLRQQGLYDPSHEHDACGVGFVAHIKGVKSHAIVTQALQILENLDHRGAVGADPLMGDGAGILIQIPDALYRAEMAEQGVALPPAGEYGVGMVFLPKEHASRRACEQELERAIKAEGQTLLGWRDVPVDRAMPMSEAVREKEPVIRQVFIGRGGDVIVQDALERKLYVIRKTASAAIQRLGLKHSKEYYVPSMSSRTVIYKGLLLARQVGTYYLDLQDARCVSALGLVHQRFSTNTFPEWALAHPYRYVAHNGEINTVKGNYNWMRAREGVMRSPVLGDDLHKLYPISFAGQSDTATFDNCLELLTMAGYPLSQAMMMMIPEPWEQHAGMDARRRAFYEYHAAMLEPWDGPASVVFTDGRQIGATLDRNGLRPSRYWVTDDDLVILGSEAGVLPIDDSRIVRKWRLQPGKMLLIDLEQGRMIDDEEIKASVAGAKPYQQWSDNLRVRLDSVPAPAAVAAAPLPAHALALRQRQQLFGFTQEDLKFLLAPMAAHGEEGIGSMGNDSPLAVLSPRSKPLYNYFRQLFAQVTNPPIDPIREAIVMSLVSFIGPKPNLLDINQVNPPMRLEVRQPVLDAADMAKLRDIAALTHGKFKSAVIDITYPLAWGRDGVQARLASLCARAVDAVRDGANILIVSDRDVAADRIAIPALLALSAIHQHLVQAGLRTATGLVVETGTAREVHHFAVLAGYGAEAVHPWMAIETLHDMHQPLTGALAPEKAVANYIKAVGKGLSKIMSKMGVSTYMSYCGAQLFEAVGINAETVSQYFTGTASPVEGMGVFEIAEEAIRLHQAAFGHDASAAGPSPTPRMLDAGGEYAWRARGEEHMWTPDAIAKLQHSTRAGSFATYQEYARLINDQSRRLMTLRGLFEFKTDPARAIALEEVEPASEIVKRFATGAMSLGSISTEAHATLAVAMNRIGGKSNTGEGGEDERRYRQELKGIPIRAGETLGSVIGAENVAVDLPLQDGDSLRSRIKQVASGRFGVTAEYLVSADQIQIKMAQGAKPGEGGQLPGGKVSDYIGRLRHSVPGVGLISPPPHHDIYSIEDLAQLIHDLKNVAPHADISVKLVSEVGVGTIAAGVAKCKADHVVIAGHDGGTGASPWSSIKHAGSPWEIGLAEAQQTLVLNRLRGRVRVQADGQMKTGRDVVIGALLGADEFGFATAPLVVEGCIMMRKCHLNTCPVGVATQDPALRAKFAGKPEHVINYFFFVAEEVRQIMAQLGVRTFDELVGRSDLLDMRQGVAHWKAKGLDFSRLFAQPSVGDEVPRRHAEAQDHGLEKALDHRLIERSRPALEKGERVRFIEAARNVHRSVGAMLSGALTRLHPEGLPDDSIHVQLEGVGGQSFGAFLARGITLYLIGEANDYTGKGLSGGRIAVRPSLDFRGEAARNTIVGNTALFGATSGQAFFAGVAGERFAVRLSGATAVVEGVGDHGCEYMTSGTVAVLGKTGRNFAAGMSGGVAYVYDEDGLFASRCNTASVSLERVLPHDEHEACIDRAIWHQGQSDDAQLRALLEAHHRATGSRRARELLDNWQAARSRFVKVFPHEYRRALADLHARRQRPPAQADQADPAAETAETAPKDGSRNSAKAAPRASGQRA</sequence>
<evidence type="ECO:0000256" key="3">
    <source>
        <dbReference type="ARBA" id="ARBA00001974"/>
    </source>
</evidence>
<proteinExistence type="inferred from homology"/>
<comment type="cofactor">
    <cofactor evidence="3">
        <name>FAD</name>
        <dbReference type="ChEBI" id="CHEBI:57692"/>
    </cofactor>
</comment>
<evidence type="ECO:0000256" key="17">
    <source>
        <dbReference type="ARBA" id="ARBA00037898"/>
    </source>
</evidence>
<evidence type="ECO:0000313" key="23">
    <source>
        <dbReference type="EMBL" id="PAT35725.1"/>
    </source>
</evidence>
<dbReference type="GO" id="GO:0019676">
    <property type="term" value="P:ammonia assimilation cycle"/>
    <property type="evidence" value="ECO:0007669"/>
    <property type="project" value="TreeGrafter"/>
</dbReference>
<evidence type="ECO:0000256" key="8">
    <source>
        <dbReference type="ARBA" id="ARBA00022643"/>
    </source>
</evidence>
<feature type="domain" description="Glutamine amidotransferase type-2" evidence="22">
    <location>
        <begin position="25"/>
        <end position="425"/>
    </location>
</feature>
<organism evidence="23 24">
    <name type="scientific">Vandammella animalimorsus</name>
    <dbReference type="NCBI Taxonomy" id="2029117"/>
    <lineage>
        <taxon>Bacteria</taxon>
        <taxon>Pseudomonadati</taxon>
        <taxon>Pseudomonadota</taxon>
        <taxon>Betaproteobacteria</taxon>
        <taxon>Burkholderiales</taxon>
        <taxon>Comamonadaceae</taxon>
        <taxon>Vandammella</taxon>
    </lineage>
</organism>
<keyword evidence="10" id="KW-0274">FAD</keyword>
<evidence type="ECO:0000256" key="2">
    <source>
        <dbReference type="ARBA" id="ARBA00001927"/>
    </source>
</evidence>
<name>A0A2A2AB23_9BURK</name>
<evidence type="ECO:0000256" key="9">
    <source>
        <dbReference type="ARBA" id="ARBA00022723"/>
    </source>
</evidence>
<dbReference type="SUPFAM" id="SSF56235">
    <property type="entry name" value="N-terminal nucleophile aminohydrolases (Ntn hydrolases)"/>
    <property type="match status" value="1"/>
</dbReference>
<keyword evidence="13" id="KW-0408">Iron</keyword>
<comment type="caution">
    <text evidence="23">The sequence shown here is derived from an EMBL/GenBank/DDBJ whole genome shotgun (WGS) entry which is preliminary data.</text>
</comment>
<keyword evidence="15" id="KW-0314">Glutamate biosynthesis</keyword>
<dbReference type="GO" id="GO:0046872">
    <property type="term" value="F:metal ion binding"/>
    <property type="evidence" value="ECO:0007669"/>
    <property type="project" value="UniProtKB-KW"/>
</dbReference>
<dbReference type="InterPro" id="IPR002489">
    <property type="entry name" value="Glu_synth_asu_C"/>
</dbReference>
<dbReference type="Gene3D" id="2.160.20.60">
    <property type="entry name" value="Glutamate synthase, alpha subunit, C-terminal domain"/>
    <property type="match status" value="1"/>
</dbReference>
<dbReference type="FunFam" id="3.20.20.70:FF:000053">
    <property type="entry name" value="Glutamate synthase large subunit"/>
    <property type="match status" value="1"/>
</dbReference>
<dbReference type="EMBL" id="NSJF01000001">
    <property type="protein sequence ID" value="PAT35725.1"/>
    <property type="molecule type" value="Genomic_DNA"/>
</dbReference>
<reference evidence="23 24" key="1">
    <citation type="submission" date="2017-08" db="EMBL/GenBank/DDBJ databases">
        <title>WGS of Clinical strains of the CDC Group NO-1 linked to zoonotic infections in humans.</title>
        <authorList>
            <person name="Bernier A.-M."/>
            <person name="Bernard K."/>
        </authorList>
    </citation>
    <scope>NUCLEOTIDE SEQUENCE [LARGE SCALE GENOMIC DNA]</scope>
    <source>
        <strain evidence="23 24">NML03-0146</strain>
    </source>
</reference>
<comment type="cofactor">
    <cofactor evidence="2">
        <name>[3Fe-4S] cluster</name>
        <dbReference type="ChEBI" id="CHEBI:21137"/>
    </cofactor>
</comment>
<dbReference type="Gene3D" id="3.60.20.10">
    <property type="entry name" value="Glutamine Phosphoribosylpyrophosphate, subunit 1, domain 1"/>
    <property type="match status" value="1"/>
</dbReference>
<evidence type="ECO:0000256" key="12">
    <source>
        <dbReference type="ARBA" id="ARBA00023002"/>
    </source>
</evidence>
<comment type="cofactor">
    <cofactor evidence="1">
        <name>FMN</name>
        <dbReference type="ChEBI" id="CHEBI:58210"/>
    </cofactor>
</comment>
<dbReference type="PANTHER" id="PTHR11938:SF133">
    <property type="entry name" value="GLUTAMATE SYNTHASE (NADH)"/>
    <property type="match status" value="1"/>
</dbReference>
<keyword evidence="6" id="KW-0028">Amino-acid biosynthesis</keyword>
<evidence type="ECO:0000256" key="4">
    <source>
        <dbReference type="ARBA" id="ARBA00009716"/>
    </source>
</evidence>
<dbReference type="Pfam" id="PF00310">
    <property type="entry name" value="GATase_2"/>
    <property type="match status" value="1"/>
</dbReference>
<keyword evidence="16" id="KW-0003">3Fe-4S</keyword>
<dbReference type="SUPFAM" id="SSF51395">
    <property type="entry name" value="FMN-linked oxidoreductases"/>
    <property type="match status" value="1"/>
</dbReference>
<comment type="catalytic activity">
    <reaction evidence="18">
        <text>2 L-glutamate + NADP(+) = L-glutamine + 2-oxoglutarate + NADPH + H(+)</text>
        <dbReference type="Rhea" id="RHEA:15501"/>
        <dbReference type="ChEBI" id="CHEBI:15378"/>
        <dbReference type="ChEBI" id="CHEBI:16810"/>
        <dbReference type="ChEBI" id="CHEBI:29985"/>
        <dbReference type="ChEBI" id="CHEBI:57783"/>
        <dbReference type="ChEBI" id="CHEBI:58349"/>
        <dbReference type="ChEBI" id="CHEBI:58359"/>
        <dbReference type="EC" id="1.4.1.13"/>
    </reaction>
</comment>
<keyword evidence="11" id="KW-0315">Glutamine amidotransferase</keyword>
<dbReference type="SUPFAM" id="SSF69336">
    <property type="entry name" value="Alpha subunit of glutamate synthase, C-terminal domain"/>
    <property type="match status" value="1"/>
</dbReference>
<comment type="similarity">
    <text evidence="4">Belongs to the glutamate synthase family.</text>
</comment>
<evidence type="ECO:0000256" key="5">
    <source>
        <dbReference type="ARBA" id="ARBA00012079"/>
    </source>
</evidence>
<keyword evidence="12" id="KW-0560">Oxidoreductase</keyword>
<dbReference type="GO" id="GO:0051538">
    <property type="term" value="F:3 iron, 4 sulfur cluster binding"/>
    <property type="evidence" value="ECO:0007669"/>
    <property type="project" value="UniProtKB-KW"/>
</dbReference>
<evidence type="ECO:0000256" key="21">
    <source>
        <dbReference type="SAM" id="MobiDB-lite"/>
    </source>
</evidence>
<feature type="region of interest" description="Disordered" evidence="21">
    <location>
        <begin position="1562"/>
        <end position="1604"/>
    </location>
</feature>
<dbReference type="RefSeq" id="WP_095548616.1">
    <property type="nucleotide sequence ID" value="NZ_NSJF01000001.1"/>
</dbReference>
<dbReference type="CDD" id="cd00982">
    <property type="entry name" value="gltB_C"/>
    <property type="match status" value="1"/>
</dbReference>
<dbReference type="InterPro" id="IPR002932">
    <property type="entry name" value="Glu_synthdom"/>
</dbReference>
<dbReference type="PANTHER" id="PTHR11938">
    <property type="entry name" value="FAD NADPH DEHYDROGENASE/OXIDOREDUCTASE"/>
    <property type="match status" value="1"/>
</dbReference>
<dbReference type="FunFam" id="2.160.20.60:FF:000001">
    <property type="entry name" value="Glutamate synthase, large subunit"/>
    <property type="match status" value="1"/>
</dbReference>
<dbReference type="Gene3D" id="3.20.20.70">
    <property type="entry name" value="Aldolase class I"/>
    <property type="match status" value="2"/>
</dbReference>
<evidence type="ECO:0000256" key="7">
    <source>
        <dbReference type="ARBA" id="ARBA00022630"/>
    </source>
</evidence>
<dbReference type="InterPro" id="IPR006982">
    <property type="entry name" value="Glu_synth_centr_N"/>
</dbReference>
<dbReference type="Proteomes" id="UP000217999">
    <property type="component" value="Unassembled WGS sequence"/>
</dbReference>
<dbReference type="Pfam" id="PF04898">
    <property type="entry name" value="Glu_syn_central"/>
    <property type="match status" value="1"/>
</dbReference>
<keyword evidence="8" id="KW-0288">FMN</keyword>
<dbReference type="CDD" id="cd02808">
    <property type="entry name" value="GltS_FMN"/>
    <property type="match status" value="1"/>
</dbReference>